<dbReference type="InterPro" id="IPR018490">
    <property type="entry name" value="cNMP-bd_dom_sf"/>
</dbReference>
<evidence type="ECO:0000256" key="3">
    <source>
        <dbReference type="ARBA" id="ARBA00023163"/>
    </source>
</evidence>
<sequence>MLDYLKPDDLALLAPLIADCQFRGGHVLHRPGETMEYCYFPRGRAVAAFAVMLEDGKAVDVMMVGCEGALGGIVSEGGLPAFAGSRVMHRGAFQRIALADLERAKQASPAIRDLFARYADCLMAQVFQSIACNATHTIEQRAARWLDAAVARTGECDIAMTQEQLAAMMGIGRSYASRVIQRFKRDGLLRTRRGGVDVLDADGLAARACGCNARVSRHREAVLGGLYSAAT</sequence>
<gene>
    <name evidence="5" type="ORF">PYV00_06355</name>
</gene>
<dbReference type="RefSeq" id="WP_275227439.1">
    <property type="nucleotide sequence ID" value="NZ_JARESE010000015.1"/>
</dbReference>
<evidence type="ECO:0000313" key="5">
    <source>
        <dbReference type="EMBL" id="MDE8651341.1"/>
    </source>
</evidence>
<dbReference type="SUPFAM" id="SSF46785">
    <property type="entry name" value="Winged helix' DNA-binding domain"/>
    <property type="match status" value="1"/>
</dbReference>
<protein>
    <submittedName>
        <fullName evidence="5">Crp/Fnr family transcriptional regulator</fullName>
    </submittedName>
</protein>
<reference evidence="5 6" key="1">
    <citation type="submission" date="2023-03" db="EMBL/GenBank/DDBJ databases">
        <title>NovoSphingobium album sp. nov. isolated from polycyclic aromatic hydrocarbons- and heavy-metal polluted soil.</title>
        <authorList>
            <person name="Liu Z."/>
            <person name="Wang K."/>
        </authorList>
    </citation>
    <scope>NUCLEOTIDE SEQUENCE [LARGE SCALE GENOMIC DNA]</scope>
    <source>
        <strain evidence="5 6">H3SJ31-1</strain>
    </source>
</reference>
<dbReference type="SUPFAM" id="SSF51206">
    <property type="entry name" value="cAMP-binding domain-like"/>
    <property type="match status" value="1"/>
</dbReference>
<evidence type="ECO:0000256" key="2">
    <source>
        <dbReference type="ARBA" id="ARBA00023125"/>
    </source>
</evidence>
<evidence type="ECO:0000313" key="6">
    <source>
        <dbReference type="Proteomes" id="UP001216253"/>
    </source>
</evidence>
<dbReference type="Pfam" id="PF13545">
    <property type="entry name" value="HTH_Crp_2"/>
    <property type="match status" value="1"/>
</dbReference>
<keyword evidence="1" id="KW-0805">Transcription regulation</keyword>
<dbReference type="Gene3D" id="2.60.120.10">
    <property type="entry name" value="Jelly Rolls"/>
    <property type="match status" value="1"/>
</dbReference>
<evidence type="ECO:0000256" key="1">
    <source>
        <dbReference type="ARBA" id="ARBA00023015"/>
    </source>
</evidence>
<comment type="caution">
    <text evidence="5">The sequence shown here is derived from an EMBL/GenBank/DDBJ whole genome shotgun (WGS) entry which is preliminary data.</text>
</comment>
<accession>A0ABT5WNN3</accession>
<dbReference type="Proteomes" id="UP001216253">
    <property type="component" value="Unassembled WGS sequence"/>
</dbReference>
<dbReference type="EMBL" id="JARESE010000015">
    <property type="protein sequence ID" value="MDE8651341.1"/>
    <property type="molecule type" value="Genomic_DNA"/>
</dbReference>
<proteinExistence type="predicted"/>
<keyword evidence="3" id="KW-0804">Transcription</keyword>
<name>A0ABT5WNN3_9SPHN</name>
<dbReference type="InterPro" id="IPR012318">
    <property type="entry name" value="HTH_CRP"/>
</dbReference>
<evidence type="ECO:0000259" key="4">
    <source>
        <dbReference type="PROSITE" id="PS51063"/>
    </source>
</evidence>
<dbReference type="InterPro" id="IPR014710">
    <property type="entry name" value="RmlC-like_jellyroll"/>
</dbReference>
<dbReference type="SMART" id="SM00419">
    <property type="entry name" value="HTH_CRP"/>
    <property type="match status" value="1"/>
</dbReference>
<dbReference type="InterPro" id="IPR036390">
    <property type="entry name" value="WH_DNA-bd_sf"/>
</dbReference>
<organism evidence="5 6">
    <name type="scientific">Novosphingobium album</name>
    <name type="common">ex Liu et al. 2023</name>
    <dbReference type="NCBI Taxonomy" id="3031130"/>
    <lineage>
        <taxon>Bacteria</taxon>
        <taxon>Pseudomonadati</taxon>
        <taxon>Pseudomonadota</taxon>
        <taxon>Alphaproteobacteria</taxon>
        <taxon>Sphingomonadales</taxon>
        <taxon>Sphingomonadaceae</taxon>
        <taxon>Novosphingobium</taxon>
    </lineage>
</organism>
<feature type="domain" description="HTH crp-type" evidence="4">
    <location>
        <begin position="136"/>
        <end position="202"/>
    </location>
</feature>
<keyword evidence="6" id="KW-1185">Reference proteome</keyword>
<keyword evidence="2" id="KW-0238">DNA-binding</keyword>
<dbReference type="PROSITE" id="PS51063">
    <property type="entry name" value="HTH_CRP_2"/>
    <property type="match status" value="1"/>
</dbReference>